<evidence type="ECO:0000313" key="17">
    <source>
        <dbReference type="Proteomes" id="UP001296706"/>
    </source>
</evidence>
<evidence type="ECO:0000256" key="8">
    <source>
        <dbReference type="ARBA" id="ARBA00022741"/>
    </source>
</evidence>
<feature type="transmembrane region" description="Helical" evidence="13">
    <location>
        <begin position="142"/>
        <end position="162"/>
    </location>
</feature>
<dbReference type="SMART" id="SM00304">
    <property type="entry name" value="HAMP"/>
    <property type="match status" value="1"/>
</dbReference>
<sequence>MRRRILTLVGATTSLVLIAFLVPLALLLRTVAADRAVQAATVEAQSLSSLVGTADRTSLALTVQQLDAPSPDAITVFLADGTVLGTPAERTPLVELGALGTSRSAVVDGGREIVVAVRDQAGEAGVIRSFVPDAELSRGVPGAWLLLGALGVGLLGLSLAVADRLARSLVRSTTDLAAVSHRLACGDLAARADPTAPGELGVVAEALNGLAGRIAELLREERETVADLAHRVRTPLTALRLDAEALPGQQDAARIGAGVDAVQRAVTQAIEQARRRGSGPGAGRIGSDAAAVVRERVAFWAVLAEDTDRETTVEITPGPLPVALGAADLGACVDALLGNIFAHTPDGTSFAVRLAPRPGGGAVFVVSDAGPGLPDGATVRRGASGGRSTGLGLDIARRSAEQAGGRLVLGRSARGGLEVVLELGGLQGPPA</sequence>
<dbReference type="SUPFAM" id="SSF55874">
    <property type="entry name" value="ATPase domain of HSP90 chaperone/DNA topoisomerase II/histidine kinase"/>
    <property type="match status" value="1"/>
</dbReference>
<keyword evidence="4" id="KW-1003">Cell membrane</keyword>
<dbReference type="Pfam" id="PF02518">
    <property type="entry name" value="HATPase_c"/>
    <property type="match status" value="1"/>
</dbReference>
<evidence type="ECO:0000259" key="14">
    <source>
        <dbReference type="PROSITE" id="PS50109"/>
    </source>
</evidence>
<dbReference type="InterPro" id="IPR003660">
    <property type="entry name" value="HAMP_dom"/>
</dbReference>
<keyword evidence="17" id="KW-1185">Reference proteome</keyword>
<dbReference type="Gene3D" id="1.10.287.130">
    <property type="match status" value="1"/>
</dbReference>
<dbReference type="InterPro" id="IPR036097">
    <property type="entry name" value="HisK_dim/P_sf"/>
</dbReference>
<evidence type="ECO:0000256" key="13">
    <source>
        <dbReference type="SAM" id="Phobius"/>
    </source>
</evidence>
<comment type="caution">
    <text evidence="16">The sequence shown here is derived from an EMBL/GenBank/DDBJ whole genome shotgun (WGS) entry which is preliminary data.</text>
</comment>
<feature type="domain" description="HAMP" evidence="15">
    <location>
        <begin position="167"/>
        <end position="219"/>
    </location>
</feature>
<dbReference type="InterPro" id="IPR050980">
    <property type="entry name" value="2C_sensor_his_kinase"/>
</dbReference>
<dbReference type="PROSITE" id="PS50109">
    <property type="entry name" value="HIS_KIN"/>
    <property type="match status" value="1"/>
</dbReference>
<dbReference type="InterPro" id="IPR036890">
    <property type="entry name" value="HATPase_C_sf"/>
</dbReference>
<evidence type="ECO:0000256" key="3">
    <source>
        <dbReference type="ARBA" id="ARBA00012438"/>
    </source>
</evidence>
<dbReference type="SMART" id="SM00388">
    <property type="entry name" value="HisKA"/>
    <property type="match status" value="1"/>
</dbReference>
<keyword evidence="5" id="KW-0597">Phosphoprotein</keyword>
<evidence type="ECO:0000313" key="16">
    <source>
        <dbReference type="EMBL" id="NMH77407.1"/>
    </source>
</evidence>
<accession>A0ABX1RBL1</accession>
<dbReference type="PROSITE" id="PS50885">
    <property type="entry name" value="HAMP"/>
    <property type="match status" value="1"/>
</dbReference>
<evidence type="ECO:0000256" key="5">
    <source>
        <dbReference type="ARBA" id="ARBA00022553"/>
    </source>
</evidence>
<evidence type="ECO:0000256" key="1">
    <source>
        <dbReference type="ARBA" id="ARBA00000085"/>
    </source>
</evidence>
<dbReference type="Proteomes" id="UP001296706">
    <property type="component" value="Unassembled WGS sequence"/>
</dbReference>
<evidence type="ECO:0000256" key="2">
    <source>
        <dbReference type="ARBA" id="ARBA00004651"/>
    </source>
</evidence>
<dbReference type="InterPro" id="IPR003594">
    <property type="entry name" value="HATPase_dom"/>
</dbReference>
<dbReference type="Gene3D" id="3.30.565.10">
    <property type="entry name" value="Histidine kinase-like ATPase, C-terminal domain"/>
    <property type="match status" value="1"/>
</dbReference>
<keyword evidence="8" id="KW-0547">Nucleotide-binding</keyword>
<evidence type="ECO:0000256" key="11">
    <source>
        <dbReference type="ARBA" id="ARBA00022989"/>
    </source>
</evidence>
<dbReference type="GO" id="GO:0016301">
    <property type="term" value="F:kinase activity"/>
    <property type="evidence" value="ECO:0007669"/>
    <property type="project" value="UniProtKB-KW"/>
</dbReference>
<dbReference type="PANTHER" id="PTHR44936:SF9">
    <property type="entry name" value="SENSOR PROTEIN CREC"/>
    <property type="match status" value="1"/>
</dbReference>
<evidence type="ECO:0000256" key="9">
    <source>
        <dbReference type="ARBA" id="ARBA00022777"/>
    </source>
</evidence>
<dbReference type="InterPro" id="IPR005467">
    <property type="entry name" value="His_kinase_dom"/>
</dbReference>
<gene>
    <name evidence="16" type="ORF">HF577_09950</name>
</gene>
<comment type="catalytic activity">
    <reaction evidence="1">
        <text>ATP + protein L-histidine = ADP + protein N-phospho-L-histidine.</text>
        <dbReference type="EC" id="2.7.13.3"/>
    </reaction>
</comment>
<keyword evidence="10" id="KW-0067">ATP-binding</keyword>
<proteinExistence type="predicted"/>
<organism evidence="16 17">
    <name type="scientific">Pseudonocardia xinjiangensis</name>
    <dbReference type="NCBI Taxonomy" id="75289"/>
    <lineage>
        <taxon>Bacteria</taxon>
        <taxon>Bacillati</taxon>
        <taxon>Actinomycetota</taxon>
        <taxon>Actinomycetes</taxon>
        <taxon>Pseudonocardiales</taxon>
        <taxon>Pseudonocardiaceae</taxon>
        <taxon>Pseudonocardia</taxon>
    </lineage>
</organism>
<dbReference type="InterPro" id="IPR003661">
    <property type="entry name" value="HisK_dim/P_dom"/>
</dbReference>
<evidence type="ECO:0000256" key="4">
    <source>
        <dbReference type="ARBA" id="ARBA00022475"/>
    </source>
</evidence>
<dbReference type="SMART" id="SM00387">
    <property type="entry name" value="HATPase_c"/>
    <property type="match status" value="1"/>
</dbReference>
<evidence type="ECO:0000256" key="10">
    <source>
        <dbReference type="ARBA" id="ARBA00022840"/>
    </source>
</evidence>
<keyword evidence="7 13" id="KW-0812">Transmembrane</keyword>
<keyword evidence="13" id="KW-0472">Membrane</keyword>
<comment type="subcellular location">
    <subcellularLocation>
        <location evidence="2">Cell membrane</location>
        <topology evidence="2">Multi-pass membrane protein</topology>
    </subcellularLocation>
</comment>
<dbReference type="PANTHER" id="PTHR44936">
    <property type="entry name" value="SENSOR PROTEIN CREC"/>
    <property type="match status" value="1"/>
</dbReference>
<dbReference type="CDD" id="cd00082">
    <property type="entry name" value="HisKA"/>
    <property type="match status" value="1"/>
</dbReference>
<reference evidence="16 17" key="1">
    <citation type="submission" date="2020-04" db="EMBL/GenBank/DDBJ databases">
        <authorList>
            <person name="Klaysubun C."/>
            <person name="Duangmal K."/>
            <person name="Lipun K."/>
        </authorList>
    </citation>
    <scope>NUCLEOTIDE SEQUENCE [LARGE SCALE GENOMIC DNA]</scope>
    <source>
        <strain evidence="16 17">JCM 11839</strain>
    </source>
</reference>
<dbReference type="EMBL" id="JAAXKY010000023">
    <property type="protein sequence ID" value="NMH77407.1"/>
    <property type="molecule type" value="Genomic_DNA"/>
</dbReference>
<dbReference type="RefSeq" id="WP_169395474.1">
    <property type="nucleotide sequence ID" value="NZ_BAAAJH010000007.1"/>
</dbReference>
<dbReference type="EC" id="2.7.13.3" evidence="3"/>
<keyword evidence="6" id="KW-0808">Transferase</keyword>
<evidence type="ECO:0000256" key="12">
    <source>
        <dbReference type="ARBA" id="ARBA00023012"/>
    </source>
</evidence>
<evidence type="ECO:0000256" key="7">
    <source>
        <dbReference type="ARBA" id="ARBA00022692"/>
    </source>
</evidence>
<keyword evidence="11 13" id="KW-1133">Transmembrane helix</keyword>
<protein>
    <recommendedName>
        <fullName evidence="3">histidine kinase</fullName>
        <ecNumber evidence="3">2.7.13.3</ecNumber>
    </recommendedName>
</protein>
<name>A0ABX1RBL1_9PSEU</name>
<keyword evidence="12" id="KW-0902">Two-component regulatory system</keyword>
<keyword evidence="9 16" id="KW-0418">Kinase</keyword>
<feature type="domain" description="Histidine kinase" evidence="14">
    <location>
        <begin position="227"/>
        <end position="427"/>
    </location>
</feature>
<evidence type="ECO:0000259" key="15">
    <source>
        <dbReference type="PROSITE" id="PS50885"/>
    </source>
</evidence>
<dbReference type="SUPFAM" id="SSF47384">
    <property type="entry name" value="Homodimeric domain of signal transducing histidine kinase"/>
    <property type="match status" value="1"/>
</dbReference>
<evidence type="ECO:0000256" key="6">
    <source>
        <dbReference type="ARBA" id="ARBA00022679"/>
    </source>
</evidence>
<dbReference type="CDD" id="cd06225">
    <property type="entry name" value="HAMP"/>
    <property type="match status" value="1"/>
</dbReference>
<dbReference type="Pfam" id="PF00672">
    <property type="entry name" value="HAMP"/>
    <property type="match status" value="1"/>
</dbReference>